<comment type="caution">
    <text evidence="3">The sequence shown here is derived from an EMBL/GenBank/DDBJ whole genome shotgun (WGS) entry which is preliminary data.</text>
</comment>
<protein>
    <submittedName>
        <fullName evidence="3">Peptidoglycan-binding protein LysM</fullName>
    </submittedName>
</protein>
<evidence type="ECO:0000313" key="3">
    <source>
        <dbReference type="EMBL" id="PPJ69355.1"/>
    </source>
</evidence>
<keyword evidence="2" id="KW-1133">Transmembrane helix</keyword>
<dbReference type="RefSeq" id="WP_306464327.1">
    <property type="nucleotide sequence ID" value="NZ_PGWX01000557.1"/>
</dbReference>
<sequence length="75" mass="8352">MYDENEWGENVRMTRRIQQKQAARKLMIMIGAAVAVFLIIAGGVAGLYFHGKNSSEAKSTTITETTTKKTETKQT</sequence>
<evidence type="ECO:0000313" key="4">
    <source>
        <dbReference type="Proteomes" id="UP000238153"/>
    </source>
</evidence>
<feature type="compositionally biased region" description="Basic and acidic residues" evidence="1">
    <location>
        <begin position="66"/>
        <end position="75"/>
    </location>
</feature>
<proteinExistence type="predicted"/>
<reference evidence="3 4" key="1">
    <citation type="submission" date="2017-11" db="EMBL/GenBank/DDBJ databases">
        <authorList>
            <person name="Founou R.C."/>
            <person name="Founou L."/>
            <person name="Allam M."/>
            <person name="Ismail A."/>
            <person name="Essack S.Y."/>
        </authorList>
    </citation>
    <scope>NUCLEOTIDE SEQUENCE [LARGE SCALE GENOMIC DNA]</scope>
    <source>
        <strain evidence="3 4">G811N2B1</strain>
    </source>
</reference>
<gene>
    <name evidence="3" type="ORF">CV019_14220</name>
</gene>
<evidence type="ECO:0000256" key="1">
    <source>
        <dbReference type="SAM" id="MobiDB-lite"/>
    </source>
</evidence>
<organism evidence="3 4">
    <name type="scientific">Staphylococcus haemolyticus</name>
    <dbReference type="NCBI Taxonomy" id="1283"/>
    <lineage>
        <taxon>Bacteria</taxon>
        <taxon>Bacillati</taxon>
        <taxon>Bacillota</taxon>
        <taxon>Bacilli</taxon>
        <taxon>Bacillales</taxon>
        <taxon>Staphylococcaceae</taxon>
        <taxon>Staphylococcus</taxon>
    </lineage>
</organism>
<feature type="region of interest" description="Disordered" evidence="1">
    <location>
        <begin position="56"/>
        <end position="75"/>
    </location>
</feature>
<evidence type="ECO:0000256" key="2">
    <source>
        <dbReference type="SAM" id="Phobius"/>
    </source>
</evidence>
<feature type="transmembrane region" description="Helical" evidence="2">
    <location>
        <begin position="26"/>
        <end position="49"/>
    </location>
</feature>
<feature type="non-terminal residue" evidence="3">
    <location>
        <position position="75"/>
    </location>
</feature>
<dbReference type="EMBL" id="PGWX01000557">
    <property type="protein sequence ID" value="PPJ69355.1"/>
    <property type="molecule type" value="Genomic_DNA"/>
</dbReference>
<accession>A0A7Z1MXY1</accession>
<name>A0A7Z1MXY1_STAHA</name>
<keyword evidence="2" id="KW-0812">Transmembrane</keyword>
<dbReference type="AlphaFoldDB" id="A0A7Z1MXY1"/>
<feature type="compositionally biased region" description="Low complexity" evidence="1">
    <location>
        <begin position="56"/>
        <end position="65"/>
    </location>
</feature>
<dbReference type="Proteomes" id="UP000238153">
    <property type="component" value="Unassembled WGS sequence"/>
</dbReference>
<keyword evidence="2" id="KW-0472">Membrane</keyword>